<evidence type="ECO:0000256" key="1">
    <source>
        <dbReference type="SAM" id="MobiDB-lite"/>
    </source>
</evidence>
<gene>
    <name evidence="2" type="ORF">O1433_13100</name>
</gene>
<dbReference type="RefSeq" id="WP_032539146.1">
    <property type="nucleotide sequence ID" value="NZ_CP037440.1"/>
</dbReference>
<feature type="compositionally biased region" description="Polar residues" evidence="1">
    <location>
        <begin position="55"/>
        <end position="73"/>
    </location>
</feature>
<proteinExistence type="predicted"/>
<feature type="region of interest" description="Disordered" evidence="1">
    <location>
        <begin position="51"/>
        <end position="73"/>
    </location>
</feature>
<reference evidence="2" key="1">
    <citation type="submission" date="2022-12" db="EMBL/GenBank/DDBJ databases">
        <title>Development of a Multilocus Sequence Typing Scheme for Bacteroides fragilis Based on Whole Genome Sequencing Data and Clinical Application.</title>
        <authorList>
            <person name="Nielsen F.D."/>
            <person name="Justesen U.S."/>
        </authorList>
    </citation>
    <scope>NUCLEOTIDE SEQUENCE</scope>
    <source>
        <strain evidence="2">BF_AM_ODE_DK_2015_4</strain>
    </source>
</reference>
<organism evidence="2 3">
    <name type="scientific">Bacteroides fragilis</name>
    <dbReference type="NCBI Taxonomy" id="817"/>
    <lineage>
        <taxon>Bacteria</taxon>
        <taxon>Pseudomonadati</taxon>
        <taxon>Bacteroidota</taxon>
        <taxon>Bacteroidia</taxon>
        <taxon>Bacteroidales</taxon>
        <taxon>Bacteroidaceae</taxon>
        <taxon>Bacteroides</taxon>
    </lineage>
</organism>
<dbReference type="EMBL" id="JAPTZU010000007">
    <property type="protein sequence ID" value="MCZ2688435.1"/>
    <property type="molecule type" value="Genomic_DNA"/>
</dbReference>
<evidence type="ECO:0000313" key="3">
    <source>
        <dbReference type="Proteomes" id="UP001079672"/>
    </source>
</evidence>
<dbReference type="AlphaFoldDB" id="A0A9Q4JIP7"/>
<dbReference type="Proteomes" id="UP001079672">
    <property type="component" value="Unassembled WGS sequence"/>
</dbReference>
<comment type="caution">
    <text evidence="2">The sequence shown here is derived from an EMBL/GenBank/DDBJ whole genome shotgun (WGS) entry which is preliminary data.</text>
</comment>
<evidence type="ECO:0000313" key="2">
    <source>
        <dbReference type="EMBL" id="MCZ2688435.1"/>
    </source>
</evidence>
<name>A0A9Q4JIP7_BACFG</name>
<accession>A0A9Q4JIP7</accession>
<sequence length="73" mass="7815">MKKLKVLNLSKGEQFKITGGAGSCTGPGTCRESNCTCTGWLVSNHAWTETDASKETQMSSNKDVYSWQGNPGA</sequence>
<protein>
    <submittedName>
        <fullName evidence="2">Uncharacterized protein</fullName>
    </submittedName>
</protein>